<gene>
    <name evidence="4" type="ORF">FPY71_08905</name>
</gene>
<dbReference type="InterPro" id="IPR025949">
    <property type="entry name" value="PapC-like_C"/>
</dbReference>
<dbReference type="RefSeq" id="WP_149299735.1">
    <property type="nucleotide sequence ID" value="NZ_VTWH01000002.1"/>
</dbReference>
<dbReference type="OrthoDB" id="8587at2"/>
<comment type="similarity">
    <text evidence="1">Belongs to the fimbrial export usher family.</text>
</comment>
<dbReference type="PANTHER" id="PTHR30451">
    <property type="entry name" value="OUTER MEMBRANE USHER PROTEIN"/>
    <property type="match status" value="1"/>
</dbReference>
<dbReference type="Gene3D" id="2.60.40.2070">
    <property type="match status" value="1"/>
</dbReference>
<dbReference type="Pfam" id="PF13953">
    <property type="entry name" value="PapC_C"/>
    <property type="match status" value="1"/>
</dbReference>
<keyword evidence="1" id="KW-1029">Fimbrium biogenesis</keyword>
<dbReference type="InterPro" id="IPR043142">
    <property type="entry name" value="PapC-like_C_sf"/>
</dbReference>
<proteinExistence type="inferred from homology"/>
<dbReference type="InterPro" id="IPR018030">
    <property type="entry name" value="Fimbrial_membr_usher_CS"/>
</dbReference>
<evidence type="ECO:0000256" key="2">
    <source>
        <dbReference type="SAM" id="SignalP"/>
    </source>
</evidence>
<feature type="domain" description="PapC-like C-terminal" evidence="3">
    <location>
        <begin position="723"/>
        <end position="773"/>
    </location>
</feature>
<dbReference type="Proteomes" id="UP000324738">
    <property type="component" value="Unassembled WGS sequence"/>
</dbReference>
<organism evidence="4 5">
    <name type="scientific">Aureimonas fodinaquatilis</name>
    <dbReference type="NCBI Taxonomy" id="2565783"/>
    <lineage>
        <taxon>Bacteria</taxon>
        <taxon>Pseudomonadati</taxon>
        <taxon>Pseudomonadota</taxon>
        <taxon>Alphaproteobacteria</taxon>
        <taxon>Hyphomicrobiales</taxon>
        <taxon>Aurantimonadaceae</taxon>
        <taxon>Aureimonas</taxon>
    </lineage>
</organism>
<feature type="signal peptide" evidence="2">
    <location>
        <begin position="1"/>
        <end position="28"/>
    </location>
</feature>
<dbReference type="PANTHER" id="PTHR30451:SF5">
    <property type="entry name" value="SLR0019 PROTEIN"/>
    <property type="match status" value="1"/>
</dbReference>
<dbReference type="InterPro" id="IPR000015">
    <property type="entry name" value="Fimb_usher"/>
</dbReference>
<dbReference type="GO" id="GO:0009279">
    <property type="term" value="C:cell outer membrane"/>
    <property type="evidence" value="ECO:0007669"/>
    <property type="project" value="UniProtKB-SubCell"/>
</dbReference>
<keyword evidence="1" id="KW-0998">Cell outer membrane</keyword>
<comment type="subcellular location">
    <subcellularLocation>
        <location evidence="1">Cell outer membrane</location>
        <topology evidence="1">Multi-pass membrane protein</topology>
    </subcellularLocation>
</comment>
<dbReference type="GO" id="GO:0015473">
    <property type="term" value="F:fimbrial usher porin activity"/>
    <property type="evidence" value="ECO:0007669"/>
    <property type="project" value="InterPro"/>
</dbReference>
<evidence type="ECO:0000256" key="1">
    <source>
        <dbReference type="RuleBase" id="RU003884"/>
    </source>
</evidence>
<dbReference type="AlphaFoldDB" id="A0A5B0DUW8"/>
<keyword evidence="1" id="KW-0813">Transport</keyword>
<keyword evidence="5" id="KW-1185">Reference proteome</keyword>
<protein>
    <submittedName>
        <fullName evidence="4">Fimbrial biogenesis outer membrane usher protein</fullName>
    </submittedName>
</protein>
<keyword evidence="1" id="KW-0812">Transmembrane</keyword>
<keyword evidence="2" id="KW-0732">Signal</keyword>
<keyword evidence="1" id="KW-0472">Membrane</keyword>
<dbReference type="Gene3D" id="2.60.40.2610">
    <property type="entry name" value="Outer membrane usher protein FimD, plug domain"/>
    <property type="match status" value="1"/>
</dbReference>
<dbReference type="Gene3D" id="2.60.40.3110">
    <property type="match status" value="1"/>
</dbReference>
<evidence type="ECO:0000259" key="3">
    <source>
        <dbReference type="Pfam" id="PF13953"/>
    </source>
</evidence>
<feature type="chain" id="PRO_5022779281" evidence="2">
    <location>
        <begin position="29"/>
        <end position="796"/>
    </location>
</feature>
<evidence type="ECO:0000313" key="5">
    <source>
        <dbReference type="Proteomes" id="UP000324738"/>
    </source>
</evidence>
<reference evidence="4 5" key="1">
    <citation type="submission" date="2019-08" db="EMBL/GenBank/DDBJ databases">
        <title>Aureimonas fodiniaquatilis sp. nov., isolated from a coal mine wastewater.</title>
        <authorList>
            <person name="Kim W."/>
        </authorList>
    </citation>
    <scope>NUCLEOTIDE SEQUENCE [LARGE SCALE GENOMIC DNA]</scope>
    <source>
        <strain evidence="4 5">CAU 1482</strain>
    </source>
</reference>
<dbReference type="EMBL" id="VTWH01000002">
    <property type="protein sequence ID" value="KAA0970607.1"/>
    <property type="molecule type" value="Genomic_DNA"/>
</dbReference>
<dbReference type="GO" id="GO:0009297">
    <property type="term" value="P:pilus assembly"/>
    <property type="evidence" value="ECO:0007669"/>
    <property type="project" value="InterPro"/>
</dbReference>
<dbReference type="Pfam" id="PF00577">
    <property type="entry name" value="Usher"/>
    <property type="match status" value="2"/>
</dbReference>
<accession>A0A5B0DUW8</accession>
<dbReference type="PROSITE" id="PS01151">
    <property type="entry name" value="FIMBRIAL_USHER"/>
    <property type="match status" value="1"/>
</dbReference>
<evidence type="ECO:0000313" key="4">
    <source>
        <dbReference type="EMBL" id="KAA0970607.1"/>
    </source>
</evidence>
<comment type="caution">
    <text evidence="4">The sequence shown here is derived from an EMBL/GenBank/DDBJ whole genome shotgun (WGS) entry which is preliminary data.</text>
</comment>
<name>A0A5B0DUW8_9HYPH</name>
<sequence>MARSGYRLAALRLTALLWVMLLSSVAQARDLYLEVFINGVSTEYIAAFRETPDGRLAGDALQLDNVGISTRSLATDADGMVNLQHLQGVSFRYDEATQSIHFEAVENARSERKVSAVSAAVQRPQPDAALTGALVNYSLLAGAGGGDATDIFTFEGLSGQFEPRIFGRFGVISGSFVAQTDDEGFYGSRRLDTTWSYSDVDVMRSYTAGDLITGGLSWTRPVRLGGVQISRDFGLRPDLVTFPIPAISGSAAVPSSVEVYIDNARRYSGDVPAGPFRITDLPVVTGSGTARLVVRDAQGQEVVSDSAFFATGSLLAPGLFDYSVEAGFARLFYGVNSFDYDDRLMGSATFRYGWNDWLTVEGHVEGGEDLLNGGAGVVFGLGPFGVASLAAAGSTSSAGQGMLAAASLEFDIFEARISGRMQRSFGEYDDIASVTAAPFTDVFDDIWLLGLGRPARAIDQLAVSLPLPFDDSFINFNYTRLETALGDETALLGATYSRSILKHTNIFASGFTSLNDDAFGAFVGLTVPIGQKVSVTASASAAEDGTYGTIDAIRPEGWETGDYGWRIRAGQGSRTIRDLAGSYRGEYARVAATVSQFDDRYDATINATGSIVAAGGGVFATNWVDDAFAIVDIGAPGVVVSHENRPVGTTGPGGRMIVPRLRSYEVNAVSIDPSALPVDAMVEATNLRVTPPDRSGVLVDFGVEAAPMAALVEFVHGTENPSEPIPVGTVVSVAGVTEDALVGYDGQAYVTGLSARNDATLQLPDGRRCRAQFFYAPSPGEQVVIDQVVCAFLEEF</sequence>
<dbReference type="InterPro" id="IPR042186">
    <property type="entry name" value="FimD_plug_dom"/>
</dbReference>